<dbReference type="SUPFAM" id="SSF56672">
    <property type="entry name" value="DNA/RNA polymerases"/>
    <property type="match status" value="1"/>
</dbReference>
<organism evidence="3 4">
    <name type="scientific">Frankliniella fusca</name>
    <dbReference type="NCBI Taxonomy" id="407009"/>
    <lineage>
        <taxon>Eukaryota</taxon>
        <taxon>Metazoa</taxon>
        <taxon>Ecdysozoa</taxon>
        <taxon>Arthropoda</taxon>
        <taxon>Hexapoda</taxon>
        <taxon>Insecta</taxon>
        <taxon>Pterygota</taxon>
        <taxon>Neoptera</taxon>
        <taxon>Paraneoptera</taxon>
        <taxon>Thysanoptera</taxon>
        <taxon>Terebrantia</taxon>
        <taxon>Thripoidea</taxon>
        <taxon>Thripidae</taxon>
        <taxon>Frankliniella</taxon>
    </lineage>
</organism>
<protein>
    <submittedName>
        <fullName evidence="3">Retrovirus-related Pol polyprotein from type-1 retrotransposable element R2</fullName>
    </submittedName>
</protein>
<gene>
    <name evidence="3" type="ORF">KUF71_011342</name>
</gene>
<keyword evidence="4" id="KW-1185">Reference proteome</keyword>
<dbReference type="CDD" id="cd01650">
    <property type="entry name" value="RT_nLTR_like"/>
    <property type="match status" value="1"/>
</dbReference>
<dbReference type="AlphaFoldDB" id="A0AAE1LVA3"/>
<dbReference type="Gene3D" id="3.60.10.10">
    <property type="entry name" value="Endonuclease/exonuclease/phosphatase"/>
    <property type="match status" value="1"/>
</dbReference>
<reference evidence="3" key="1">
    <citation type="submission" date="2021-07" db="EMBL/GenBank/DDBJ databases">
        <authorList>
            <person name="Catto M.A."/>
            <person name="Jacobson A."/>
            <person name="Kennedy G."/>
            <person name="Labadie P."/>
            <person name="Hunt B.G."/>
            <person name="Srinivasan R."/>
        </authorList>
    </citation>
    <scope>NUCLEOTIDE SEQUENCE</scope>
    <source>
        <strain evidence="3">PL_HMW_Pooled</strain>
        <tissue evidence="3">Head</tissue>
    </source>
</reference>
<comment type="caution">
    <text evidence="3">The sequence shown here is derived from an EMBL/GenBank/DDBJ whole genome shotgun (WGS) entry which is preliminary data.</text>
</comment>
<dbReference type="Proteomes" id="UP001219518">
    <property type="component" value="Unassembled WGS sequence"/>
</dbReference>
<evidence type="ECO:0000313" key="3">
    <source>
        <dbReference type="EMBL" id="KAK3932014.1"/>
    </source>
</evidence>
<dbReference type="CDD" id="cd22744">
    <property type="entry name" value="OTU"/>
    <property type="match status" value="1"/>
</dbReference>
<dbReference type="EMBL" id="JAHWGI010001434">
    <property type="protein sequence ID" value="KAK3932014.1"/>
    <property type="molecule type" value="Genomic_DNA"/>
</dbReference>
<evidence type="ECO:0000313" key="4">
    <source>
        <dbReference type="Proteomes" id="UP001219518"/>
    </source>
</evidence>
<accession>A0AAE1LVA3</accession>
<feature type="domain" description="Reverse transcriptase" evidence="2">
    <location>
        <begin position="683"/>
        <end position="937"/>
    </location>
</feature>
<dbReference type="InterPro" id="IPR043502">
    <property type="entry name" value="DNA/RNA_pol_sf"/>
</dbReference>
<proteinExistence type="predicted"/>
<dbReference type="Gene3D" id="3.90.70.80">
    <property type="match status" value="1"/>
</dbReference>
<dbReference type="InterPro" id="IPR000477">
    <property type="entry name" value="RT_dom"/>
</dbReference>
<evidence type="ECO:0000256" key="1">
    <source>
        <dbReference type="SAM" id="MobiDB-lite"/>
    </source>
</evidence>
<dbReference type="InterPro" id="IPR036691">
    <property type="entry name" value="Endo/exonu/phosph_ase_sf"/>
</dbReference>
<dbReference type="GO" id="GO:0071897">
    <property type="term" value="P:DNA biosynthetic process"/>
    <property type="evidence" value="ECO:0007669"/>
    <property type="project" value="UniProtKB-ARBA"/>
</dbReference>
<sequence>MPEFASLTTLVTTRETPPGPNSLFEAVAFALRPDDPGQAVVWRGRELRMTALHYLQAHSARYADVLRDFWFFRGRAELPEDPVAEALRLLGDPGTHAGMESLQALAAALARPLRVLRPGVAALDVVPPAFCPGGRVRPVMVAALLEEGAGGAQYHHFDAVLHEAPLVHRLDRDDLEEEGGRLPVPLSPPILASAAATARARRAAILVRGGQGCSQGRGVLSPRAGQLGSATSTTASLGVSLPPPLRRVTPVADGRLGIRVATWNVQGCSTAEAMGDLDATLLAEDVHLAILQETRLPAQVTHTDNYSGASLAMAAVVATMPRDRWRLLLGDFNGHIGREDVPVCRQVGTRLLHRLSNAAGVALVQVAQQAGLPLLTTTAKAYNCEVTWERGDQRSQLDHVLSDLPRFREARALCPAAPRSDHRLVVAAFTLPTTLPFLPGGGRAPPQVAPRALGPRWQDWALRRLHADEALRERYSTTLQAALLALAEHFPRPLSWQQLANALETAATGVLRVPASPSTPRRLAAANLRNAALAARRRAGGALFADDNLRRANAVHQAAVNQHAEERRAREFAAVEGVRPVERLNVVYRHLRLAGRRRLGPPAANITLRDWEEEVTRLEQGEELPWWPEVPDARAPAPTAAQLREYAGQLSNNTAPGPDGLPAELYKFAPALFFTLLAELVLQFWGDGRFPRAWITSVQVPLPKKARPAGVEDYRTLTLGCVLSKLLARHLTYDHIMLLCKVLDERWRAGDPVYVLALDIKAAFPSVLRRELAEVLLADGVPPFLLNRLVALALSDATSIRWQAGRTREVLTRRGVKQGCPLAPYLFTLALHAVLRRVVAALPRFRLDLDGADFNPLVCAYADDLLVASTRYEDVSRFLEEFAPRALELGLALNFRKCEYMERLPGAVDPGPLPRPVQVAGREVQQVAKVVYLGALLTAGLERRGVAYHRVVKAQRAVATLQPLLHRNPLPPTVVSRIYRTTVLASLSYEQSSTATTKATRMTLRRQAGVMTGALMASARRPQRGLVRLVGEERRKASIARAIRGARVRYWGHILRCPPAHPLRRVLQFEVGRKKVGRPCHTFNTALAADLARLPAPEGGWEALARDKHGLAAHVRAALEEDVSSEDAETSEEEDGVGGGMVALPPLEPASEEEEEV</sequence>
<dbReference type="PANTHER" id="PTHR19446">
    <property type="entry name" value="REVERSE TRANSCRIPTASES"/>
    <property type="match status" value="1"/>
</dbReference>
<feature type="region of interest" description="Disordered" evidence="1">
    <location>
        <begin position="1119"/>
        <end position="1157"/>
    </location>
</feature>
<dbReference type="SUPFAM" id="SSF56219">
    <property type="entry name" value="DNase I-like"/>
    <property type="match status" value="1"/>
</dbReference>
<dbReference type="Gene3D" id="3.30.70.270">
    <property type="match status" value="1"/>
</dbReference>
<evidence type="ECO:0000259" key="2">
    <source>
        <dbReference type="PROSITE" id="PS50878"/>
    </source>
</evidence>
<dbReference type="Pfam" id="PF00078">
    <property type="entry name" value="RVT_1"/>
    <property type="match status" value="1"/>
</dbReference>
<name>A0AAE1LVA3_9NEOP</name>
<feature type="compositionally biased region" description="Acidic residues" evidence="1">
    <location>
        <begin position="1120"/>
        <end position="1136"/>
    </location>
</feature>
<dbReference type="InterPro" id="IPR043128">
    <property type="entry name" value="Rev_trsase/Diguanyl_cyclase"/>
</dbReference>
<reference evidence="3" key="2">
    <citation type="journal article" date="2023" name="BMC Genomics">
        <title>Pest status, molecular evolution, and epigenetic factors derived from the genome assembly of Frankliniella fusca, a thysanopteran phytovirus vector.</title>
        <authorList>
            <person name="Catto M.A."/>
            <person name="Labadie P.E."/>
            <person name="Jacobson A.L."/>
            <person name="Kennedy G.G."/>
            <person name="Srinivasan R."/>
            <person name="Hunt B.G."/>
        </authorList>
    </citation>
    <scope>NUCLEOTIDE SEQUENCE</scope>
    <source>
        <strain evidence="3">PL_HMW_Pooled</strain>
    </source>
</reference>
<dbReference type="PROSITE" id="PS50878">
    <property type="entry name" value="RT_POL"/>
    <property type="match status" value="1"/>
</dbReference>